<keyword evidence="1 2" id="KW-0808">Transferase</keyword>
<protein>
    <submittedName>
        <fullName evidence="2">CaiB/BaiF CoA transferase family protein</fullName>
    </submittedName>
</protein>
<comment type="caution">
    <text evidence="2">The sequence shown here is derived from an EMBL/GenBank/DDBJ whole genome shotgun (WGS) entry which is preliminary data.</text>
</comment>
<evidence type="ECO:0000313" key="2">
    <source>
        <dbReference type="EMBL" id="MFC5271965.1"/>
    </source>
</evidence>
<dbReference type="InterPro" id="IPR050483">
    <property type="entry name" value="CoA-transferase_III_domain"/>
</dbReference>
<gene>
    <name evidence="2" type="ORF">ACFPIB_15210</name>
</gene>
<dbReference type="InterPro" id="IPR003673">
    <property type="entry name" value="CoA-Trfase_fam_III"/>
</dbReference>
<dbReference type="Pfam" id="PF02515">
    <property type="entry name" value="CoA_transf_3"/>
    <property type="match status" value="1"/>
</dbReference>
<dbReference type="InterPro" id="IPR044855">
    <property type="entry name" value="CoA-Trfase_III_dom3_sf"/>
</dbReference>
<proteinExistence type="predicted"/>
<dbReference type="EMBL" id="JBHSKT010000010">
    <property type="protein sequence ID" value="MFC5271965.1"/>
    <property type="molecule type" value="Genomic_DNA"/>
</dbReference>
<keyword evidence="3" id="KW-1185">Reference proteome</keyword>
<dbReference type="Gene3D" id="3.30.1540.10">
    <property type="entry name" value="formyl-coa transferase, domain 3"/>
    <property type="match status" value="1"/>
</dbReference>
<dbReference type="RefSeq" id="WP_378018322.1">
    <property type="nucleotide sequence ID" value="NZ_JBHSKT010000010.1"/>
</dbReference>
<dbReference type="SUPFAM" id="SSF89796">
    <property type="entry name" value="CoA-transferase family III (CaiB/BaiF)"/>
    <property type="match status" value="1"/>
</dbReference>
<name>A0ABW0EFW7_9BACT</name>
<dbReference type="InterPro" id="IPR023606">
    <property type="entry name" value="CoA-Trfase_III_dom_1_sf"/>
</dbReference>
<dbReference type="PANTHER" id="PTHR48207">
    <property type="entry name" value="SUCCINATE--HYDROXYMETHYLGLUTARATE COA-TRANSFERASE"/>
    <property type="match status" value="1"/>
</dbReference>
<reference evidence="3" key="1">
    <citation type="journal article" date="2019" name="Int. J. Syst. Evol. Microbiol.">
        <title>The Global Catalogue of Microorganisms (GCM) 10K type strain sequencing project: providing services to taxonomists for standard genome sequencing and annotation.</title>
        <authorList>
            <consortium name="The Broad Institute Genomics Platform"/>
            <consortium name="The Broad Institute Genome Sequencing Center for Infectious Disease"/>
            <person name="Wu L."/>
            <person name="Ma J."/>
        </authorList>
    </citation>
    <scope>NUCLEOTIDE SEQUENCE [LARGE SCALE GENOMIC DNA]</scope>
    <source>
        <strain evidence="3">KACC 12602</strain>
    </source>
</reference>
<dbReference type="Gene3D" id="3.40.50.10540">
    <property type="entry name" value="Crotonobetainyl-coa:carnitine coa-transferase, domain 1"/>
    <property type="match status" value="1"/>
</dbReference>
<evidence type="ECO:0000313" key="3">
    <source>
        <dbReference type="Proteomes" id="UP001596161"/>
    </source>
</evidence>
<evidence type="ECO:0000256" key="1">
    <source>
        <dbReference type="ARBA" id="ARBA00022679"/>
    </source>
</evidence>
<dbReference type="PANTHER" id="PTHR48207:SF3">
    <property type="entry name" value="SUCCINATE--HYDROXYMETHYLGLUTARATE COA-TRANSFERASE"/>
    <property type="match status" value="1"/>
</dbReference>
<dbReference type="GO" id="GO:0016740">
    <property type="term" value="F:transferase activity"/>
    <property type="evidence" value="ECO:0007669"/>
    <property type="project" value="UniProtKB-KW"/>
</dbReference>
<accession>A0ABW0EFW7</accession>
<dbReference type="Proteomes" id="UP001596161">
    <property type="component" value="Unassembled WGS sequence"/>
</dbReference>
<organism evidence="2 3">
    <name type="scientific">Adhaeribacter terreus</name>
    <dbReference type="NCBI Taxonomy" id="529703"/>
    <lineage>
        <taxon>Bacteria</taxon>
        <taxon>Pseudomonadati</taxon>
        <taxon>Bacteroidota</taxon>
        <taxon>Cytophagia</taxon>
        <taxon>Cytophagales</taxon>
        <taxon>Hymenobacteraceae</taxon>
        <taxon>Adhaeribacter</taxon>
    </lineage>
</organism>
<sequence length="400" mass="43801">MQAEQPFSGLVVLELASVLAGPSVGQFFAELGATVIKIENTGTQGDVTRKWKARSENPETDISAYFSCANWGKRSVALDLKKTAGLQILHKLTAQADIVIASYKPGDAEKLRVDYKTLSEINPKLLYGHITGYGTQNPRAGYDAVIQAESGLMYLNGEPDGLPTKMPVAFVDLFAAHQLKEGLLTALYMREKTGKGQLVQMSLLDAALTSLANQGTNYLVAGFEPQRAGSEHPNIVPYGTIFTTEDQKQLILAIGDDRQFRNLCLVLGQPEIAEDILFSKNSARVKNRLVLNEKLKMLIAGFKLEYLLTELEKRFVPAGAVRSVSEALSGDAAKALQFKTDYAENGLSGLKTVAFKLEKPMNDHLLPPPHYAQHTREVLQKLAGLDQETLQKLEAEGIIQ</sequence>